<dbReference type="EMBL" id="CAMXCT030001004">
    <property type="protein sequence ID" value="CAL4772956.1"/>
    <property type="molecule type" value="Genomic_DNA"/>
</dbReference>
<keyword evidence="1" id="KW-0732">Signal</keyword>
<dbReference type="Proteomes" id="UP001152797">
    <property type="component" value="Unassembled WGS sequence"/>
</dbReference>
<keyword evidence="4" id="KW-1185">Reference proteome</keyword>
<protein>
    <submittedName>
        <fullName evidence="3">CENP-V/GFA domain-containing protein</fullName>
    </submittedName>
</protein>
<evidence type="ECO:0000313" key="4">
    <source>
        <dbReference type="Proteomes" id="UP001152797"/>
    </source>
</evidence>
<evidence type="ECO:0000313" key="3">
    <source>
        <dbReference type="EMBL" id="CAL4772956.1"/>
    </source>
</evidence>
<feature type="signal peptide" evidence="1">
    <location>
        <begin position="1"/>
        <end position="34"/>
    </location>
</feature>
<dbReference type="EMBL" id="CAMXCT010001004">
    <property type="protein sequence ID" value="CAI3985644.1"/>
    <property type="molecule type" value="Genomic_DNA"/>
</dbReference>
<organism evidence="2">
    <name type="scientific">Cladocopium goreaui</name>
    <dbReference type="NCBI Taxonomy" id="2562237"/>
    <lineage>
        <taxon>Eukaryota</taxon>
        <taxon>Sar</taxon>
        <taxon>Alveolata</taxon>
        <taxon>Dinophyceae</taxon>
        <taxon>Suessiales</taxon>
        <taxon>Symbiodiniaceae</taxon>
        <taxon>Cladocopium</taxon>
    </lineage>
</organism>
<dbReference type="InterPro" id="IPR027417">
    <property type="entry name" value="P-loop_NTPase"/>
</dbReference>
<evidence type="ECO:0000313" key="2">
    <source>
        <dbReference type="EMBL" id="CAI3985644.1"/>
    </source>
</evidence>
<dbReference type="OrthoDB" id="421059at2759"/>
<evidence type="ECO:0000256" key="1">
    <source>
        <dbReference type="SAM" id="SignalP"/>
    </source>
</evidence>
<dbReference type="EMBL" id="CAMXCT020001004">
    <property type="protein sequence ID" value="CAL1139019.1"/>
    <property type="molecule type" value="Genomic_DNA"/>
</dbReference>
<accession>A0A9P1C5T7</accession>
<reference evidence="3 4" key="2">
    <citation type="submission" date="2024-05" db="EMBL/GenBank/DDBJ databases">
        <authorList>
            <person name="Chen Y."/>
            <person name="Shah S."/>
            <person name="Dougan E. K."/>
            <person name="Thang M."/>
            <person name="Chan C."/>
        </authorList>
    </citation>
    <scope>NUCLEOTIDE SEQUENCE [LARGE SCALE GENOMIC DNA]</scope>
</reference>
<name>A0A9P1C5T7_9DINO</name>
<feature type="chain" id="PRO_5043270112" evidence="1">
    <location>
        <begin position="35"/>
        <end position="422"/>
    </location>
</feature>
<sequence>MVKGLTGACISCPEGWAFPVRFAALTALTALTAAGDSICKERFEAEFPQLRALSTSIPTHGHLPWMEVAQFHGDESEKRLEILFEDATSKVLLCWNFLSKEWKGGRFWYLEMAGIGRGTLCAPAVCSKEEMETEIQRSFLAKMRQDQTATATATELLHWSDLSLDFVVIGVDGCGSTALHRHLRRHSQVAFTNFSVFNVDEDFFLQEMGRQTLPFAPQVERLRDFRAKLRQQKVGLYQPWIWTATTLLKALAYNRHLKVVLSLCDPLDRFEKRLHGSLPRNGSINDTKLKEVFYSLLKDAYSGPGMVRMWQKWLEVFGNRLLVVEKTLLSKATTFQRLSDFLRIRGYPKQAKFHRYNSQGNRSSSLCQHVDLVRELKERFALEYKFLNSLDAIRTERIQKRLTHCERPSVLGSSCVKERCLS</sequence>
<dbReference type="Gene3D" id="3.40.50.300">
    <property type="entry name" value="P-loop containing nucleotide triphosphate hydrolases"/>
    <property type="match status" value="1"/>
</dbReference>
<dbReference type="AlphaFoldDB" id="A0A9P1C5T7"/>
<gene>
    <name evidence="2" type="ORF">C1SCF055_LOCUS13070</name>
</gene>
<proteinExistence type="predicted"/>
<dbReference type="SUPFAM" id="SSF52540">
    <property type="entry name" value="P-loop containing nucleoside triphosphate hydrolases"/>
    <property type="match status" value="1"/>
</dbReference>
<reference evidence="2" key="1">
    <citation type="submission" date="2022-10" db="EMBL/GenBank/DDBJ databases">
        <authorList>
            <person name="Chen Y."/>
            <person name="Dougan E. K."/>
            <person name="Chan C."/>
            <person name="Rhodes N."/>
            <person name="Thang M."/>
        </authorList>
    </citation>
    <scope>NUCLEOTIDE SEQUENCE</scope>
</reference>
<comment type="caution">
    <text evidence="2">The sequence shown here is derived from an EMBL/GenBank/DDBJ whole genome shotgun (WGS) entry which is preliminary data.</text>
</comment>